<evidence type="ECO:0000313" key="4">
    <source>
        <dbReference type="EMBL" id="OHB01727.1"/>
    </source>
</evidence>
<keyword evidence="1" id="KW-0175">Coiled coil</keyword>
<evidence type="ECO:0000256" key="2">
    <source>
        <dbReference type="SAM" id="SignalP"/>
    </source>
</evidence>
<dbReference type="InterPro" id="IPR015914">
    <property type="entry name" value="PAPs_N"/>
</dbReference>
<dbReference type="Gene3D" id="2.60.40.380">
    <property type="entry name" value="Purple acid phosphatase-like, N-terminal"/>
    <property type="match status" value="1"/>
</dbReference>
<dbReference type="InterPro" id="IPR008963">
    <property type="entry name" value="Purple_acid_Pase-like_N"/>
</dbReference>
<feature type="coiled-coil region" evidence="1">
    <location>
        <begin position="32"/>
        <end position="66"/>
    </location>
</feature>
<organism evidence="4 5">
    <name type="scientific">Candidatus Zambryskibacteria bacterium RIFCSPLOWO2_01_FULL_39_39</name>
    <dbReference type="NCBI Taxonomy" id="1802758"/>
    <lineage>
        <taxon>Bacteria</taxon>
        <taxon>Candidatus Zambryskiibacteriota</taxon>
    </lineage>
</organism>
<dbReference type="InterPro" id="IPR036366">
    <property type="entry name" value="PGBDSf"/>
</dbReference>
<dbReference type="SUPFAM" id="SSF47090">
    <property type="entry name" value="PGBD-like"/>
    <property type="match status" value="1"/>
</dbReference>
<dbReference type="Proteomes" id="UP000177707">
    <property type="component" value="Unassembled WGS sequence"/>
</dbReference>
<dbReference type="InterPro" id="IPR036365">
    <property type="entry name" value="PGBD-like_sf"/>
</dbReference>
<dbReference type="InterPro" id="IPR002477">
    <property type="entry name" value="Peptidoglycan-bd-like"/>
</dbReference>
<dbReference type="EMBL" id="MHWB01000010">
    <property type="protein sequence ID" value="OHB01727.1"/>
    <property type="molecule type" value="Genomic_DNA"/>
</dbReference>
<sequence length="333" mass="35359">MKILNKVVASAIGLALLGSAIPAFAETSTTTNAALVNQISSLLQQINTLQAQIVELNKKRGDLTSSLAQTLNLARSLSLGMSGGDVTLLQQILAADPEVYPEGLTTGYFGSLTERAVRKFQRKHGIDQAGIVGPKTLARLNKWLNNDDDDGDGDDQDDDDDNWRRNFKKNFATITATTTPGMHITICHKPGGNKDKGQTITIGAPAWFAHMKHGDTIGACGTGNTATTTPPTATTTPDIIAPIISNLSATSTASTTATISWSTNEASRSTVWYSATTPVATSTATSMSEGTLKTNHLFNLSGLTASTTYYYKVESKDEALNAVTSSESYFMTP</sequence>
<evidence type="ECO:0000256" key="1">
    <source>
        <dbReference type="SAM" id="Coils"/>
    </source>
</evidence>
<dbReference type="Pfam" id="PF01471">
    <property type="entry name" value="PG_binding_1"/>
    <property type="match status" value="1"/>
</dbReference>
<accession>A0A1G2TWQ5</accession>
<dbReference type="SUPFAM" id="SSF49363">
    <property type="entry name" value="Purple acid phosphatase, N-terminal domain"/>
    <property type="match status" value="1"/>
</dbReference>
<name>A0A1G2TWQ5_9BACT</name>
<feature type="chain" id="PRO_5009584595" description="Fibronectin type-III domain-containing protein" evidence="2">
    <location>
        <begin position="26"/>
        <end position="333"/>
    </location>
</feature>
<keyword evidence="2" id="KW-0732">Signal</keyword>
<dbReference type="PROSITE" id="PS50853">
    <property type="entry name" value="FN3"/>
    <property type="match status" value="1"/>
</dbReference>
<evidence type="ECO:0000259" key="3">
    <source>
        <dbReference type="PROSITE" id="PS50853"/>
    </source>
</evidence>
<evidence type="ECO:0000313" key="5">
    <source>
        <dbReference type="Proteomes" id="UP000177707"/>
    </source>
</evidence>
<dbReference type="Gene3D" id="1.10.101.10">
    <property type="entry name" value="PGBD-like superfamily/PGBD"/>
    <property type="match status" value="1"/>
</dbReference>
<gene>
    <name evidence="4" type="ORF">A3A96_04145</name>
</gene>
<proteinExistence type="predicted"/>
<reference evidence="4 5" key="1">
    <citation type="journal article" date="2016" name="Nat. Commun.">
        <title>Thousands of microbial genomes shed light on interconnected biogeochemical processes in an aquifer system.</title>
        <authorList>
            <person name="Anantharaman K."/>
            <person name="Brown C.T."/>
            <person name="Hug L.A."/>
            <person name="Sharon I."/>
            <person name="Castelle C.J."/>
            <person name="Probst A.J."/>
            <person name="Thomas B.C."/>
            <person name="Singh A."/>
            <person name="Wilkins M.J."/>
            <person name="Karaoz U."/>
            <person name="Brodie E.L."/>
            <person name="Williams K.H."/>
            <person name="Hubbard S.S."/>
            <person name="Banfield J.F."/>
        </authorList>
    </citation>
    <scope>NUCLEOTIDE SEQUENCE [LARGE SCALE GENOMIC DNA]</scope>
</reference>
<dbReference type="Pfam" id="PF16656">
    <property type="entry name" value="Pur_ac_phosph_N"/>
    <property type="match status" value="1"/>
</dbReference>
<dbReference type="GO" id="GO:0046872">
    <property type="term" value="F:metal ion binding"/>
    <property type="evidence" value="ECO:0007669"/>
    <property type="project" value="InterPro"/>
</dbReference>
<dbReference type="GO" id="GO:0003993">
    <property type="term" value="F:acid phosphatase activity"/>
    <property type="evidence" value="ECO:0007669"/>
    <property type="project" value="InterPro"/>
</dbReference>
<protein>
    <recommendedName>
        <fullName evidence="3">Fibronectin type-III domain-containing protein</fullName>
    </recommendedName>
</protein>
<dbReference type="AlphaFoldDB" id="A0A1G2TWQ5"/>
<feature type="signal peptide" evidence="2">
    <location>
        <begin position="1"/>
        <end position="25"/>
    </location>
</feature>
<feature type="domain" description="Fibronectin type-III" evidence="3">
    <location>
        <begin position="243"/>
        <end position="333"/>
    </location>
</feature>
<comment type="caution">
    <text evidence="4">The sequence shown here is derived from an EMBL/GenBank/DDBJ whole genome shotgun (WGS) entry which is preliminary data.</text>
</comment>
<dbReference type="STRING" id="1802758.A3A96_04145"/>
<dbReference type="InterPro" id="IPR003961">
    <property type="entry name" value="FN3_dom"/>
</dbReference>